<dbReference type="Gene3D" id="1.10.167.10">
    <property type="entry name" value="Regulator of G-protein Signalling 4, domain 2"/>
    <property type="match status" value="1"/>
</dbReference>
<dbReference type="Proteomes" id="UP001529510">
    <property type="component" value="Unassembled WGS sequence"/>
</dbReference>
<feature type="domain" description="RGS" evidence="1">
    <location>
        <begin position="1"/>
        <end position="55"/>
    </location>
</feature>
<dbReference type="InterPro" id="IPR044926">
    <property type="entry name" value="RGS_subdomain_2"/>
</dbReference>
<dbReference type="Pfam" id="PF00615">
    <property type="entry name" value="RGS"/>
    <property type="match status" value="1"/>
</dbReference>
<evidence type="ECO:0000313" key="2">
    <source>
        <dbReference type="EMBL" id="KAL0200249.1"/>
    </source>
</evidence>
<evidence type="ECO:0000259" key="1">
    <source>
        <dbReference type="PROSITE" id="PS50132"/>
    </source>
</evidence>
<keyword evidence="3" id="KW-1185">Reference proteome</keyword>
<dbReference type="EMBL" id="JAMKFB020000002">
    <property type="protein sequence ID" value="KAL0200249.1"/>
    <property type="molecule type" value="Genomic_DNA"/>
</dbReference>
<dbReference type="PANTHER" id="PTHR10845">
    <property type="entry name" value="REGULATOR OF G PROTEIN SIGNALING"/>
    <property type="match status" value="1"/>
</dbReference>
<dbReference type="PRINTS" id="PR01301">
    <property type="entry name" value="RGSPROTEIN"/>
</dbReference>
<reference evidence="2 3" key="1">
    <citation type="submission" date="2024-05" db="EMBL/GenBank/DDBJ databases">
        <title>Genome sequencing and assembly of Indian major carp, Cirrhinus mrigala (Hamilton, 1822).</title>
        <authorList>
            <person name="Mohindra V."/>
            <person name="Chowdhury L.M."/>
            <person name="Lal K."/>
            <person name="Jena J.K."/>
        </authorList>
    </citation>
    <scope>NUCLEOTIDE SEQUENCE [LARGE SCALE GENOMIC DNA]</scope>
    <source>
        <strain evidence="2">CM1030</strain>
        <tissue evidence="2">Blood</tissue>
    </source>
</reference>
<name>A0ABD0RP11_CIRMR</name>
<feature type="non-terminal residue" evidence="2">
    <location>
        <position position="1"/>
    </location>
</feature>
<feature type="non-terminal residue" evidence="2">
    <location>
        <position position="55"/>
    </location>
</feature>
<dbReference type="PROSITE" id="PS50132">
    <property type="entry name" value="RGS"/>
    <property type="match status" value="1"/>
</dbReference>
<evidence type="ECO:0000313" key="3">
    <source>
        <dbReference type="Proteomes" id="UP001529510"/>
    </source>
</evidence>
<dbReference type="InterPro" id="IPR036305">
    <property type="entry name" value="RGS_sf"/>
</dbReference>
<dbReference type="InterPro" id="IPR016137">
    <property type="entry name" value="RGS"/>
</dbReference>
<proteinExistence type="predicted"/>
<dbReference type="AlphaFoldDB" id="A0ABD0RP11"/>
<gene>
    <name evidence="2" type="ORF">M9458_003436</name>
</gene>
<organism evidence="2 3">
    <name type="scientific">Cirrhinus mrigala</name>
    <name type="common">Mrigala</name>
    <dbReference type="NCBI Taxonomy" id="683832"/>
    <lineage>
        <taxon>Eukaryota</taxon>
        <taxon>Metazoa</taxon>
        <taxon>Chordata</taxon>
        <taxon>Craniata</taxon>
        <taxon>Vertebrata</taxon>
        <taxon>Euteleostomi</taxon>
        <taxon>Actinopterygii</taxon>
        <taxon>Neopterygii</taxon>
        <taxon>Teleostei</taxon>
        <taxon>Ostariophysi</taxon>
        <taxon>Cypriniformes</taxon>
        <taxon>Cyprinidae</taxon>
        <taxon>Labeoninae</taxon>
        <taxon>Labeonini</taxon>
        <taxon>Cirrhinus</taxon>
    </lineage>
</organism>
<accession>A0ABD0RP11</accession>
<dbReference type="PANTHER" id="PTHR10845:SF265">
    <property type="entry name" value="REGULATOR OF G PROTEIN-SIGNALING 5B"/>
    <property type="match status" value="1"/>
</dbReference>
<dbReference type="SUPFAM" id="SSF48097">
    <property type="entry name" value="Regulator of G-protein signaling, RGS"/>
    <property type="match status" value="1"/>
</dbReference>
<comment type="caution">
    <text evidence="2">The sequence shown here is derived from an EMBL/GenBank/DDBJ whole genome shotgun (WGS) entry which is preliminary data.</text>
</comment>
<protein>
    <recommendedName>
        <fullName evidence="1">RGS domain-containing protein</fullName>
    </recommendedName>
</protein>
<sequence length="55" mass="6314">GLCAFKSFLSSEYSEENIAFYLACEDYRNTKSSSKLCAKARKIYEEFICSDAPRE</sequence>